<sequence length="408" mass="41339">MPAAPLSAPLPATGRWALRAALGFDGRAALPGPVLVVVDGARIAAVDTTGAHPPTDLPVVDVGDAAVLPGLVDAHVHLAFDPQENAAALAGAPPDLLRARVRRNAARHLAAGVTTVRDLGDRDYLAVALRDEVRTADAPAPRILASGPPLTRVGGHCWFLGGEADGETALRAAVARRAAHGVDIIKIMATGGAITPGFGTHESQYDAAALAAVVDEAARHGLPVTAHAHGPAGIADALAAGVAGLEHVSFFTADGVAVDWPTVEAIAAAGVPVGATEAMLPEGEIRNPAVFAKLEQRGRNFVRMHAAGVPLVCCSDSGVVPRKPHGVLPYGVAHLGRLGLPATEALAAATSVAARACGIADEAGRLAPGLAADLLVVGGDPLADLDRLRDVRAVYRAGRHVTPTTADN</sequence>
<comment type="caution">
    <text evidence="2">The sequence shown here is derived from an EMBL/GenBank/DDBJ whole genome shotgun (WGS) entry which is preliminary data.</text>
</comment>
<dbReference type="InterPro" id="IPR032466">
    <property type="entry name" value="Metal_Hydrolase"/>
</dbReference>
<gene>
    <name evidence="2" type="ORF">GCM10010124_13120</name>
</gene>
<protein>
    <recommendedName>
        <fullName evidence="1">Amidohydrolase-related domain-containing protein</fullName>
    </recommendedName>
</protein>
<dbReference type="SUPFAM" id="SSF51338">
    <property type="entry name" value="Composite domain of metallo-dependent hydrolases"/>
    <property type="match status" value="1"/>
</dbReference>
<dbReference type="RefSeq" id="WP_189113279.1">
    <property type="nucleotide sequence ID" value="NZ_BMQC01000003.1"/>
</dbReference>
<dbReference type="Gene3D" id="3.20.20.140">
    <property type="entry name" value="Metal-dependent hydrolases"/>
    <property type="match status" value="1"/>
</dbReference>
<dbReference type="PANTHER" id="PTHR43135:SF3">
    <property type="entry name" value="ALPHA-D-RIBOSE 1-METHYLPHOSPHONATE 5-TRIPHOSPHATE DIPHOSPHATASE"/>
    <property type="match status" value="1"/>
</dbReference>
<reference evidence="2" key="1">
    <citation type="journal article" date="2014" name="Int. J. Syst. Evol. Microbiol.">
        <title>Complete genome sequence of Corynebacterium casei LMG S-19264T (=DSM 44701T), isolated from a smear-ripened cheese.</title>
        <authorList>
            <consortium name="US DOE Joint Genome Institute (JGI-PGF)"/>
            <person name="Walter F."/>
            <person name="Albersmeier A."/>
            <person name="Kalinowski J."/>
            <person name="Ruckert C."/>
        </authorList>
    </citation>
    <scope>NUCLEOTIDE SEQUENCE</scope>
    <source>
        <strain evidence="2">JCM 3091</strain>
    </source>
</reference>
<evidence type="ECO:0000313" key="3">
    <source>
        <dbReference type="Proteomes" id="UP000662200"/>
    </source>
</evidence>
<dbReference type="EMBL" id="BMQC01000003">
    <property type="protein sequence ID" value="GGK22000.1"/>
    <property type="molecule type" value="Genomic_DNA"/>
</dbReference>
<dbReference type="Pfam" id="PF01979">
    <property type="entry name" value="Amidohydro_1"/>
    <property type="match status" value="1"/>
</dbReference>
<dbReference type="InterPro" id="IPR006680">
    <property type="entry name" value="Amidohydro-rel"/>
</dbReference>
<dbReference type="InterPro" id="IPR011059">
    <property type="entry name" value="Metal-dep_hydrolase_composite"/>
</dbReference>
<accession>A0A8J3BHN9</accession>
<dbReference type="Proteomes" id="UP000662200">
    <property type="component" value="Unassembled WGS sequence"/>
</dbReference>
<keyword evidence="3" id="KW-1185">Reference proteome</keyword>
<evidence type="ECO:0000313" key="2">
    <source>
        <dbReference type="EMBL" id="GGK22000.1"/>
    </source>
</evidence>
<dbReference type="Gene3D" id="2.30.40.10">
    <property type="entry name" value="Urease, subunit C, domain 1"/>
    <property type="match status" value="1"/>
</dbReference>
<dbReference type="PANTHER" id="PTHR43135">
    <property type="entry name" value="ALPHA-D-RIBOSE 1-METHYLPHOSPHONATE 5-TRIPHOSPHATE DIPHOSPHATASE"/>
    <property type="match status" value="1"/>
</dbReference>
<evidence type="ECO:0000259" key="1">
    <source>
        <dbReference type="Pfam" id="PF01979"/>
    </source>
</evidence>
<name>A0A8J3BHN9_9ACTN</name>
<dbReference type="GO" id="GO:0016810">
    <property type="term" value="F:hydrolase activity, acting on carbon-nitrogen (but not peptide) bonds"/>
    <property type="evidence" value="ECO:0007669"/>
    <property type="project" value="InterPro"/>
</dbReference>
<reference evidence="2" key="2">
    <citation type="submission" date="2020-09" db="EMBL/GenBank/DDBJ databases">
        <authorList>
            <person name="Sun Q."/>
            <person name="Ohkuma M."/>
        </authorList>
    </citation>
    <scope>NUCLEOTIDE SEQUENCE</scope>
    <source>
        <strain evidence="2">JCM 3091</strain>
    </source>
</reference>
<feature type="domain" description="Amidohydrolase-related" evidence="1">
    <location>
        <begin position="67"/>
        <end position="399"/>
    </location>
</feature>
<dbReference type="InterPro" id="IPR051781">
    <property type="entry name" value="Metallo-dep_Hydrolase"/>
</dbReference>
<dbReference type="SUPFAM" id="SSF51556">
    <property type="entry name" value="Metallo-dependent hydrolases"/>
    <property type="match status" value="1"/>
</dbReference>
<dbReference type="AlphaFoldDB" id="A0A8J3BHN9"/>
<organism evidence="2 3">
    <name type="scientific">Pilimelia terevasa</name>
    <dbReference type="NCBI Taxonomy" id="53372"/>
    <lineage>
        <taxon>Bacteria</taxon>
        <taxon>Bacillati</taxon>
        <taxon>Actinomycetota</taxon>
        <taxon>Actinomycetes</taxon>
        <taxon>Micromonosporales</taxon>
        <taxon>Micromonosporaceae</taxon>
        <taxon>Pilimelia</taxon>
    </lineage>
</organism>
<proteinExistence type="predicted"/>